<sequence length="152" mass="17071">MPLSFGEGQGVRFCVSPENKKRNCEIMPYHVTIIHAREFMQVTAEGTLNYEETKRQLLQCASLAISQSDSGVLIDTRAAHSVLSETNLWYLAAEFGKQLSLAGFKIAVLCPRERFDHAKFLELCSQNRGLNVMAFTSFEEAITWLFATSEVS</sequence>
<accession>A0A0S6W084</accession>
<dbReference type="AlphaFoldDB" id="A0A0S6W084"/>
<keyword evidence="2" id="KW-1185">Reference proteome</keyword>
<reference evidence="1 2" key="1">
    <citation type="journal article" date="2015" name="PeerJ">
        <title>First genomic representation of candidate bacterial phylum KSB3 points to enhanced environmental sensing as a trigger of wastewater bulking.</title>
        <authorList>
            <person name="Sekiguchi Y."/>
            <person name="Ohashi A."/>
            <person name="Parks D.H."/>
            <person name="Yamauchi T."/>
            <person name="Tyson G.W."/>
            <person name="Hugenholtz P."/>
        </authorList>
    </citation>
    <scope>NUCLEOTIDE SEQUENCE [LARGE SCALE GENOMIC DNA]</scope>
</reference>
<evidence type="ECO:0008006" key="3">
    <source>
        <dbReference type="Google" id="ProtNLM"/>
    </source>
</evidence>
<protein>
    <recommendedName>
        <fullName evidence="3">DUF4180 domain-containing protein</fullName>
    </recommendedName>
</protein>
<dbReference type="Proteomes" id="UP000030700">
    <property type="component" value="Unassembled WGS sequence"/>
</dbReference>
<evidence type="ECO:0000313" key="1">
    <source>
        <dbReference type="EMBL" id="GAK53032.1"/>
    </source>
</evidence>
<dbReference type="HOGENOM" id="CLU_1718723_0_0_0"/>
<organism evidence="1 2">
    <name type="scientific">Candidatus Moduliflexus flocculans</name>
    <dbReference type="NCBI Taxonomy" id="1499966"/>
    <lineage>
        <taxon>Bacteria</taxon>
        <taxon>Candidatus Moduliflexota</taxon>
        <taxon>Candidatus Moduliflexia</taxon>
        <taxon>Candidatus Moduliflexales</taxon>
        <taxon>Candidatus Moduliflexaceae</taxon>
    </lineage>
</organism>
<gene>
    <name evidence="1" type="ORF">U14_04291</name>
</gene>
<name>A0A0S6W084_9BACT</name>
<dbReference type="EMBL" id="DF820459">
    <property type="protein sequence ID" value="GAK53032.1"/>
    <property type="molecule type" value="Genomic_DNA"/>
</dbReference>
<proteinExistence type="predicted"/>
<dbReference type="STRING" id="1499966.U14_04291"/>
<evidence type="ECO:0000313" key="2">
    <source>
        <dbReference type="Proteomes" id="UP000030700"/>
    </source>
</evidence>